<name>A0A3E1K8M9_9GAMM</name>
<proteinExistence type="predicted"/>
<dbReference type="RefSeq" id="WP_116650610.1">
    <property type="nucleotide sequence ID" value="NZ_QUZK01000035.1"/>
</dbReference>
<dbReference type="AlphaFoldDB" id="A0A3E1K8M9"/>
<evidence type="ECO:0000313" key="3">
    <source>
        <dbReference type="Proteomes" id="UP000260351"/>
    </source>
</evidence>
<gene>
    <name evidence="2" type="ORF">DZC52_08000</name>
</gene>
<evidence type="ECO:0008006" key="4">
    <source>
        <dbReference type="Google" id="ProtNLM"/>
    </source>
</evidence>
<dbReference type="OrthoDB" id="6191549at2"/>
<evidence type="ECO:0000313" key="2">
    <source>
        <dbReference type="EMBL" id="RFF30417.1"/>
    </source>
</evidence>
<comment type="caution">
    <text evidence="2">The sequence shown here is derived from an EMBL/GenBank/DDBJ whole genome shotgun (WGS) entry which is preliminary data.</text>
</comment>
<dbReference type="Proteomes" id="UP000260351">
    <property type="component" value="Unassembled WGS sequence"/>
</dbReference>
<keyword evidence="1" id="KW-0732">Signal</keyword>
<feature type="signal peptide" evidence="1">
    <location>
        <begin position="1"/>
        <end position="17"/>
    </location>
</feature>
<accession>A0A3E1K8M9</accession>
<organism evidence="2 3">
    <name type="scientific">Wenzhouxiangella sediminis</name>
    <dbReference type="NCBI Taxonomy" id="1792836"/>
    <lineage>
        <taxon>Bacteria</taxon>
        <taxon>Pseudomonadati</taxon>
        <taxon>Pseudomonadota</taxon>
        <taxon>Gammaproteobacteria</taxon>
        <taxon>Chromatiales</taxon>
        <taxon>Wenzhouxiangellaceae</taxon>
        <taxon>Wenzhouxiangella</taxon>
    </lineage>
</organism>
<reference evidence="2 3" key="1">
    <citation type="submission" date="2018-08" db="EMBL/GenBank/DDBJ databases">
        <title>Wenzhouxiangella salilacus sp. nov., a novel bacterium isolated from a saline lake in Xinjiang Province, China.</title>
        <authorList>
            <person name="Han S."/>
        </authorList>
    </citation>
    <scope>NUCLEOTIDE SEQUENCE [LARGE SCALE GENOMIC DNA]</scope>
    <source>
        <strain evidence="2 3">XDB06</strain>
    </source>
</reference>
<protein>
    <recommendedName>
        <fullName evidence="4">Dicarboxylate transport domain-containing protein</fullName>
    </recommendedName>
</protein>
<keyword evidence="3" id="KW-1185">Reference proteome</keyword>
<dbReference type="EMBL" id="QUZK01000035">
    <property type="protein sequence ID" value="RFF30417.1"/>
    <property type="molecule type" value="Genomic_DNA"/>
</dbReference>
<sequence length="667" mass="70873">MPPLVFLVMLLALTARADAESRLELESGDGRAGPLSWRSASLVYLPGGGPEPDGASQWRLRVDGLAWQDWRGSVAIDCAVGGLRAGLPWCHQGEFEWLGADGAGRLAGRLLRPEGASDLAFALEGDTLTGSLSWPDPSGSPLPGVRVMLQGFDLTSPPGSLVEAMGLSVLEGRLDGQIEVESGGLSFDLALADGAFDRPDGLVAGAGLAVSLRGEVEDLGDLGELGFSAALSQRAGELLAGPVYLPSPERPLELELSGSVADGRRIQVDSLALDDGGLVEADGGFTLAMGEGGWRLAELIVERARLEFPGAWRRWGDGLASSRGFGDLETDGEVSAALAWRSGDLQSFRVDFEAVDVRDAAGRAAIDSLEGSFDRSKDDLRAELTWDALELFSLAFGSSRLAAAGEPSAWGLIEPLRLPLLDGAFVVERLAVQGADSAQRSLTLDAHIAPLELSALTEMLGFPTFSGQLSGSFPGVQVSGDRIAFSGGIDIRAFSGGIRLGDLVIERPFGSLPALAAQVEIERLDLAELTGAFNFGHMEGEVSGWMRDLRLLDWRPVAMDARLYTHEDVPSRRISQRAVENLSRLGGGAAALGATVLRMFEEFPYRRAGLACRLDRNICHIDGVAPHESGGFYIVEGRGLPHLDVVGHRRLVDWPRLVAQLVAMTEG</sequence>
<feature type="chain" id="PRO_5017681119" description="Dicarboxylate transport domain-containing protein" evidence="1">
    <location>
        <begin position="18"/>
        <end position="667"/>
    </location>
</feature>
<evidence type="ECO:0000256" key="1">
    <source>
        <dbReference type="SAM" id="SignalP"/>
    </source>
</evidence>